<feature type="repeat" description="ARM" evidence="8">
    <location>
        <begin position="93"/>
        <end position="135"/>
    </location>
</feature>
<dbReference type="InterPro" id="IPR000225">
    <property type="entry name" value="Armadillo"/>
</dbReference>
<dbReference type="GO" id="GO:0071562">
    <property type="term" value="P:nucleus-vacuole junction assembly"/>
    <property type="evidence" value="ECO:0007669"/>
    <property type="project" value="InterPro"/>
</dbReference>
<dbReference type="PANTHER" id="PTHR47249">
    <property type="entry name" value="VACUOLAR PROTEIN 8"/>
    <property type="match status" value="1"/>
</dbReference>
<name>I1CHF5_RHIO9</name>
<evidence type="ECO:0000256" key="2">
    <source>
        <dbReference type="ARBA" id="ARBA00005462"/>
    </source>
</evidence>
<evidence type="ECO:0000256" key="7">
    <source>
        <dbReference type="ARBA" id="ARBA00026209"/>
    </source>
</evidence>
<dbReference type="VEuPathDB" id="FungiDB:RO3G_12596"/>
<organism evidence="9 10">
    <name type="scientific">Rhizopus delemar (strain RA 99-880 / ATCC MYA-4621 / FGSC 9543 / NRRL 43880)</name>
    <name type="common">Mucormycosis agent</name>
    <name type="synonym">Rhizopus arrhizus var. delemar</name>
    <dbReference type="NCBI Taxonomy" id="246409"/>
    <lineage>
        <taxon>Eukaryota</taxon>
        <taxon>Fungi</taxon>
        <taxon>Fungi incertae sedis</taxon>
        <taxon>Mucoromycota</taxon>
        <taxon>Mucoromycotina</taxon>
        <taxon>Mucoromycetes</taxon>
        <taxon>Mucorales</taxon>
        <taxon>Mucorineae</taxon>
        <taxon>Rhizopodaceae</taxon>
        <taxon>Rhizopus</taxon>
    </lineage>
</organism>
<proteinExistence type="inferred from homology"/>
<evidence type="ECO:0000313" key="9">
    <source>
        <dbReference type="EMBL" id="EIE87885.1"/>
    </source>
</evidence>
<dbReference type="InterPro" id="IPR045156">
    <property type="entry name" value="Vac8"/>
</dbReference>
<dbReference type="Pfam" id="PF00514">
    <property type="entry name" value="Arm"/>
    <property type="match status" value="7"/>
</dbReference>
<sequence length="566" mass="62342">MIVLYPYWTYFNKHLFCDEMITAVQAVAEENEREAIAELLRYLENRSDTNFFEGQPLQALSILAYSDNVDLQRSAALAFAEITEKDVRQVDRDTLNPILFLLQSHDVEVQRAASAALGNLAVNTENKLLIVKLGGLEQLIRQMGSPNVEVQCNAVGCITNLATHDENKTKIAKSDALRLLVDLAKSKDQRVQRNATGALLNMTHTQENRQQLVNAGAIPVLIGLLSSPDADVQYYCTTALSNIAVDASNRKKLAQTDSRLVQYLIALMDTKSLKVQCQAALALRNLASDEKYQLEIVRCKGLPPLLRLLKSSFLPLILSSVACIRNISIHPANESPIIDGGFVNPLIELLAYDDNEEIQCHAISTLRNLAASSERNKRAIVEAGAVERIKTLINKVPLSVQTEMTAAVAVLALSDELKQRLLGMGVLDVLVELTSHPNLEVEGNSAAAIGNLSSKAWKTPSGGLEKFLIRFLSEDQDVAFQHIGVWTIEQFLDGGDERLLRLIGDSHPVLESVERIVNKGQASKSGQNEQSDDADDNINTLAKRVHYTLQQISSKEFASNKKANSK</sequence>
<dbReference type="PANTHER" id="PTHR47249:SF1">
    <property type="entry name" value="VACUOLAR PROTEIN 8"/>
    <property type="match status" value="1"/>
</dbReference>
<feature type="repeat" description="ARM" evidence="8">
    <location>
        <begin position="175"/>
        <end position="217"/>
    </location>
</feature>
<dbReference type="GO" id="GO:0000329">
    <property type="term" value="C:fungal-type vacuole membrane"/>
    <property type="evidence" value="ECO:0007669"/>
    <property type="project" value="TreeGrafter"/>
</dbReference>
<dbReference type="eggNOG" id="KOG4224">
    <property type="taxonomic scope" value="Eukaryota"/>
</dbReference>
<comment type="similarity">
    <text evidence="2">Belongs to the beta-catenin family.</text>
</comment>
<gene>
    <name evidence="9" type="ORF">RO3G_12596</name>
</gene>
<feature type="repeat" description="ARM" evidence="8">
    <location>
        <begin position="216"/>
        <end position="258"/>
    </location>
</feature>
<dbReference type="GO" id="GO:0000045">
    <property type="term" value="P:autophagosome assembly"/>
    <property type="evidence" value="ECO:0007669"/>
    <property type="project" value="TreeGrafter"/>
</dbReference>
<dbReference type="Proteomes" id="UP000009138">
    <property type="component" value="Unassembled WGS sequence"/>
</dbReference>
<accession>I1CHF5</accession>
<evidence type="ECO:0000256" key="1">
    <source>
        <dbReference type="ARBA" id="ARBA00004592"/>
    </source>
</evidence>
<feature type="repeat" description="ARM" evidence="8">
    <location>
        <begin position="134"/>
        <end position="176"/>
    </location>
</feature>
<dbReference type="EMBL" id="CH476741">
    <property type="protein sequence ID" value="EIE87885.1"/>
    <property type="molecule type" value="Genomic_DNA"/>
</dbReference>
<dbReference type="FunFam" id="1.25.10.10:FF:000131">
    <property type="entry name" value="Vacuolar protein 8"/>
    <property type="match status" value="1"/>
</dbReference>
<evidence type="ECO:0000256" key="6">
    <source>
        <dbReference type="ARBA" id="ARBA00023288"/>
    </source>
</evidence>
<feature type="repeat" description="ARM" evidence="8">
    <location>
        <begin position="341"/>
        <end position="384"/>
    </location>
</feature>
<comment type="subcellular location">
    <subcellularLocation>
        <location evidence="1">Vacuole membrane</location>
        <topology evidence="1">Lipid-anchor</topology>
    </subcellularLocation>
</comment>
<dbReference type="GeneID" id="93619561"/>
<dbReference type="PROSITE" id="PS50176">
    <property type="entry name" value="ARM_REPEAT"/>
    <property type="match status" value="7"/>
</dbReference>
<dbReference type="Gene3D" id="1.25.10.10">
    <property type="entry name" value="Leucine-rich Repeat Variant"/>
    <property type="match status" value="2"/>
</dbReference>
<dbReference type="InterPro" id="IPR011989">
    <property type="entry name" value="ARM-like"/>
</dbReference>
<protein>
    <recommendedName>
        <fullName evidence="7">Vacuolar protein 8</fullName>
    </recommendedName>
</protein>
<dbReference type="AlphaFoldDB" id="I1CHF5"/>
<dbReference type="InParanoid" id="I1CHF5"/>
<keyword evidence="3" id="KW-0926">Vacuole</keyword>
<keyword evidence="6" id="KW-0449">Lipoprotein</keyword>
<keyword evidence="10" id="KW-1185">Reference proteome</keyword>
<dbReference type="STRING" id="246409.I1CHF5"/>
<evidence type="ECO:0000256" key="4">
    <source>
        <dbReference type="ARBA" id="ARBA00022737"/>
    </source>
</evidence>
<dbReference type="RefSeq" id="XP_067523281.1">
    <property type="nucleotide sequence ID" value="XM_067667180.1"/>
</dbReference>
<reference evidence="9 10" key="1">
    <citation type="journal article" date="2009" name="PLoS Genet.">
        <title>Genomic analysis of the basal lineage fungus Rhizopus oryzae reveals a whole-genome duplication.</title>
        <authorList>
            <person name="Ma L.-J."/>
            <person name="Ibrahim A.S."/>
            <person name="Skory C."/>
            <person name="Grabherr M.G."/>
            <person name="Burger G."/>
            <person name="Butler M."/>
            <person name="Elias M."/>
            <person name="Idnurm A."/>
            <person name="Lang B.F."/>
            <person name="Sone T."/>
            <person name="Abe A."/>
            <person name="Calvo S.E."/>
            <person name="Corrochano L.M."/>
            <person name="Engels R."/>
            <person name="Fu J."/>
            <person name="Hansberg W."/>
            <person name="Kim J.-M."/>
            <person name="Kodira C.D."/>
            <person name="Koehrsen M.J."/>
            <person name="Liu B."/>
            <person name="Miranda-Saavedra D."/>
            <person name="O'Leary S."/>
            <person name="Ortiz-Castellanos L."/>
            <person name="Poulter R."/>
            <person name="Rodriguez-Romero J."/>
            <person name="Ruiz-Herrera J."/>
            <person name="Shen Y.-Q."/>
            <person name="Zeng Q."/>
            <person name="Galagan J."/>
            <person name="Birren B.W."/>
            <person name="Cuomo C.A."/>
            <person name="Wickes B.L."/>
        </authorList>
    </citation>
    <scope>NUCLEOTIDE SEQUENCE [LARGE SCALE GENOMIC DNA]</scope>
    <source>
        <strain evidence="10">RA 99-880 / ATCC MYA-4621 / FGSC 9543 / NRRL 43880</strain>
    </source>
</reference>
<dbReference type="SMART" id="SM00185">
    <property type="entry name" value="ARM"/>
    <property type="match status" value="9"/>
</dbReference>
<evidence type="ECO:0000313" key="10">
    <source>
        <dbReference type="Proteomes" id="UP000009138"/>
    </source>
</evidence>
<evidence type="ECO:0000256" key="8">
    <source>
        <dbReference type="PROSITE-ProRule" id="PRU00259"/>
    </source>
</evidence>
<dbReference type="FunCoup" id="I1CHF5">
    <property type="interactions" value="63"/>
</dbReference>
<keyword evidence="5" id="KW-0472">Membrane</keyword>
<dbReference type="GO" id="GO:0043495">
    <property type="term" value="F:protein-membrane adaptor activity"/>
    <property type="evidence" value="ECO:0007669"/>
    <property type="project" value="InterPro"/>
</dbReference>
<evidence type="ECO:0000256" key="5">
    <source>
        <dbReference type="ARBA" id="ARBA00023136"/>
    </source>
</evidence>
<dbReference type="OMA" id="VWDKPDG"/>
<dbReference type="InterPro" id="IPR016024">
    <property type="entry name" value="ARM-type_fold"/>
</dbReference>
<dbReference type="FunFam" id="1.25.10.10:FF:000128">
    <property type="entry name" value="Vacuolar protein-like protein 8"/>
    <property type="match status" value="1"/>
</dbReference>
<feature type="repeat" description="ARM" evidence="8">
    <location>
        <begin position="300"/>
        <end position="342"/>
    </location>
</feature>
<dbReference type="SUPFAM" id="SSF48371">
    <property type="entry name" value="ARM repeat"/>
    <property type="match status" value="1"/>
</dbReference>
<keyword evidence="4" id="KW-0677">Repeat</keyword>
<evidence type="ECO:0000256" key="3">
    <source>
        <dbReference type="ARBA" id="ARBA00022554"/>
    </source>
</evidence>
<dbReference type="OrthoDB" id="7537227at2759"/>
<feature type="repeat" description="ARM" evidence="8">
    <location>
        <begin position="259"/>
        <end position="301"/>
    </location>
</feature>